<dbReference type="CDD" id="cd01335">
    <property type="entry name" value="Radical_SAM"/>
    <property type="match status" value="1"/>
</dbReference>
<dbReference type="Gene3D" id="3.20.20.70">
    <property type="entry name" value="Aldolase class I"/>
    <property type="match status" value="1"/>
</dbReference>
<dbReference type="SFLD" id="SFLDG01067">
    <property type="entry name" value="SPASM/twitch_domain_containing"/>
    <property type="match status" value="1"/>
</dbReference>
<dbReference type="RefSeq" id="WP_012965608.1">
    <property type="nucleotide sequence ID" value="NC_013849.1"/>
</dbReference>
<dbReference type="InterPro" id="IPR058240">
    <property type="entry name" value="rSAM_sf"/>
</dbReference>
<dbReference type="HOGENOM" id="CLU_048071_0_0_2"/>
<keyword evidence="3" id="KW-0408">Iron</keyword>
<evidence type="ECO:0000313" key="6">
    <source>
        <dbReference type="EMBL" id="ADC65265.1"/>
    </source>
</evidence>
<evidence type="ECO:0000259" key="5">
    <source>
        <dbReference type="PROSITE" id="PS51918"/>
    </source>
</evidence>
<evidence type="ECO:0000256" key="4">
    <source>
        <dbReference type="ARBA" id="ARBA00023014"/>
    </source>
</evidence>
<dbReference type="PROSITE" id="PS51918">
    <property type="entry name" value="RADICAL_SAM"/>
    <property type="match status" value="1"/>
</dbReference>
<dbReference type="PaxDb" id="589924-Ferp_1106"/>
<dbReference type="Pfam" id="PF04055">
    <property type="entry name" value="Radical_SAM"/>
    <property type="match status" value="1"/>
</dbReference>
<dbReference type="PANTHER" id="PTHR11228:SF35">
    <property type="entry name" value="MOLYBDENUM COFACTOR BIOSYNTHESIS PROTEIN A-RELATED"/>
    <property type="match status" value="1"/>
</dbReference>
<evidence type="ECO:0000256" key="3">
    <source>
        <dbReference type="ARBA" id="ARBA00023004"/>
    </source>
</evidence>
<dbReference type="GO" id="GO:0003824">
    <property type="term" value="F:catalytic activity"/>
    <property type="evidence" value="ECO:0007669"/>
    <property type="project" value="InterPro"/>
</dbReference>
<dbReference type="Proteomes" id="UP000002613">
    <property type="component" value="Chromosome"/>
</dbReference>
<dbReference type="eggNOG" id="arCOG00951">
    <property type="taxonomic scope" value="Archaea"/>
</dbReference>
<dbReference type="SFLD" id="SFLDG01110">
    <property type="entry name" value="Uncharacterised_Radical_SAM_Su"/>
    <property type="match status" value="1"/>
</dbReference>
<dbReference type="EMBL" id="CP001899">
    <property type="protein sequence ID" value="ADC65265.1"/>
    <property type="molecule type" value="Genomic_DNA"/>
</dbReference>
<accession>D3RXQ2</accession>
<sequence>MITEYEVNGEKVFLIRRIIEVRFDKSRYEKLAKKYPKEYLISFSEEKKVLHHTTKRPLVYVSKESGIPLLGHAAFGIIDRGTNLLQVRPITGCNLNCIFCSVDEGRSSKTKKTDFIVDPDYLLEELRKICEFKGRGVEVHIDGQAEPMLYPYMKQFLEGVAEIKEVSVVSMQTNGTLISEKVVEEFEGILDRFNVSISALDQELANKIYGTKYPLKKVLEAVEAIANSKIDLLIAPVWLPGINDEEIPKIIEFALEIGAGKKCPPLGIQKYIPYKGGRKLKNVMSFREFYERLRKMEEEYGVKLVLSPKDFGIEKRARYPSPIKRGDVFRGRIICEGRSEGEKIAVVRGRVVTVLTNKNVGEAVKFKIVRDKDGIFLADEAS</sequence>
<evidence type="ECO:0000313" key="7">
    <source>
        <dbReference type="Proteomes" id="UP000002613"/>
    </source>
</evidence>
<protein>
    <submittedName>
        <fullName evidence="6">Radical SAM domain protein</fullName>
    </submittedName>
</protein>
<dbReference type="PANTHER" id="PTHR11228">
    <property type="entry name" value="RADICAL SAM DOMAIN PROTEIN"/>
    <property type="match status" value="1"/>
</dbReference>
<dbReference type="SMART" id="SM00729">
    <property type="entry name" value="Elp3"/>
    <property type="match status" value="1"/>
</dbReference>
<keyword evidence="7" id="KW-1185">Reference proteome</keyword>
<reference evidence="7" key="1">
    <citation type="submission" date="2010-02" db="EMBL/GenBank/DDBJ databases">
        <title>Complete sequence of Ferroglobus placidus DSM 10642.</title>
        <authorList>
            <consortium name="US DOE Joint Genome Institute"/>
            <person name="Lucas S."/>
            <person name="Copeland A."/>
            <person name="Lapidus A."/>
            <person name="Cheng J.-F."/>
            <person name="Bruce D."/>
            <person name="Goodwin L."/>
            <person name="Pitluck S."/>
            <person name="Saunders E."/>
            <person name="Brettin T."/>
            <person name="Detter J.C."/>
            <person name="Han C."/>
            <person name="Tapia R."/>
            <person name="Larimer F."/>
            <person name="Land M."/>
            <person name="Hauser L."/>
            <person name="Kyrpides N."/>
            <person name="Ivanova N."/>
            <person name="Holmes D."/>
            <person name="Lovley D."/>
            <person name="Kyrpides N."/>
            <person name="Anderson I.J."/>
            <person name="Woyke T."/>
        </authorList>
    </citation>
    <scope>NUCLEOTIDE SEQUENCE [LARGE SCALE GENOMIC DNA]</scope>
    <source>
        <strain evidence="7">DSM 10642 / AEDII12DO</strain>
    </source>
</reference>
<dbReference type="SFLD" id="SFLDS00029">
    <property type="entry name" value="Radical_SAM"/>
    <property type="match status" value="1"/>
</dbReference>
<dbReference type="SUPFAM" id="SSF102114">
    <property type="entry name" value="Radical SAM enzymes"/>
    <property type="match status" value="1"/>
</dbReference>
<dbReference type="GO" id="GO:0046872">
    <property type="term" value="F:metal ion binding"/>
    <property type="evidence" value="ECO:0007669"/>
    <property type="project" value="UniProtKB-KW"/>
</dbReference>
<dbReference type="InterPro" id="IPR006638">
    <property type="entry name" value="Elp3/MiaA/NifB-like_rSAM"/>
</dbReference>
<dbReference type="GeneID" id="8778616"/>
<proteinExistence type="predicted"/>
<evidence type="ECO:0000256" key="2">
    <source>
        <dbReference type="ARBA" id="ARBA00022723"/>
    </source>
</evidence>
<dbReference type="InterPro" id="IPR013785">
    <property type="entry name" value="Aldolase_TIM"/>
</dbReference>
<evidence type="ECO:0000256" key="1">
    <source>
        <dbReference type="ARBA" id="ARBA00022691"/>
    </source>
</evidence>
<keyword evidence="4" id="KW-0411">Iron-sulfur</keyword>
<feature type="domain" description="Radical SAM core" evidence="5">
    <location>
        <begin position="79"/>
        <end position="303"/>
    </location>
</feature>
<dbReference type="InterPro" id="IPR040088">
    <property type="entry name" value="MJ0103-like"/>
</dbReference>
<dbReference type="InterPro" id="IPR007197">
    <property type="entry name" value="rSAM"/>
</dbReference>
<reference evidence="6 7" key="2">
    <citation type="journal article" date="2011" name="Stand. Genomic Sci.">
        <title>Complete genome sequence of Ferroglobus placidus AEDII12DO.</title>
        <authorList>
            <person name="Anderson I."/>
            <person name="Risso C."/>
            <person name="Holmes D."/>
            <person name="Lucas S."/>
            <person name="Copeland A."/>
            <person name="Lapidus A."/>
            <person name="Cheng J.F."/>
            <person name="Bruce D."/>
            <person name="Goodwin L."/>
            <person name="Pitluck S."/>
            <person name="Saunders E."/>
            <person name="Brettin T."/>
            <person name="Detter J.C."/>
            <person name="Han C."/>
            <person name="Tapia R."/>
            <person name="Larimer F."/>
            <person name="Land M."/>
            <person name="Hauser L."/>
            <person name="Woyke T."/>
            <person name="Lovley D."/>
            <person name="Kyrpides N."/>
            <person name="Ivanova N."/>
        </authorList>
    </citation>
    <scope>NUCLEOTIDE SEQUENCE [LARGE SCALE GENOMIC DNA]</scope>
    <source>
        <strain evidence="7">DSM 10642 / AEDII12DO</strain>
    </source>
</reference>
<dbReference type="InterPro" id="IPR050377">
    <property type="entry name" value="Radical_SAM_PqqE_MftC-like"/>
</dbReference>
<gene>
    <name evidence="6" type="ordered locus">Ferp_1106</name>
</gene>
<keyword evidence="1" id="KW-0949">S-adenosyl-L-methionine</keyword>
<name>D3RXQ2_FERPA</name>
<dbReference type="GO" id="GO:0051536">
    <property type="term" value="F:iron-sulfur cluster binding"/>
    <property type="evidence" value="ECO:0007669"/>
    <property type="project" value="UniProtKB-KW"/>
</dbReference>
<organism evidence="6 7">
    <name type="scientific">Ferroglobus placidus (strain DSM 10642 / AEDII12DO)</name>
    <dbReference type="NCBI Taxonomy" id="589924"/>
    <lineage>
        <taxon>Archaea</taxon>
        <taxon>Methanobacteriati</taxon>
        <taxon>Methanobacteriota</taxon>
        <taxon>Archaeoglobi</taxon>
        <taxon>Archaeoglobales</taxon>
        <taxon>Archaeoglobaceae</taxon>
        <taxon>Ferroglobus</taxon>
    </lineage>
</organism>
<dbReference type="OrthoDB" id="371936at2157"/>
<dbReference type="AlphaFoldDB" id="D3RXQ2"/>
<keyword evidence="2" id="KW-0479">Metal-binding</keyword>
<dbReference type="STRING" id="589924.Ferp_1106"/>
<dbReference type="KEGG" id="fpl:Ferp_1106"/>